<dbReference type="NCBIfam" id="TIGR04407">
    <property type="entry name" value="LptF_YjgP"/>
    <property type="match status" value="1"/>
</dbReference>
<keyword evidence="2" id="KW-1003">Cell membrane</keyword>
<keyword evidence="5 6" id="KW-0472">Membrane</keyword>
<feature type="transmembrane region" description="Helical" evidence="6">
    <location>
        <begin position="103"/>
        <end position="122"/>
    </location>
</feature>
<dbReference type="AlphaFoldDB" id="A0A2T0W4V3"/>
<feature type="transmembrane region" description="Helical" evidence="6">
    <location>
        <begin position="280"/>
        <end position="299"/>
    </location>
</feature>
<dbReference type="InterPro" id="IPR030922">
    <property type="entry name" value="LptF"/>
</dbReference>
<evidence type="ECO:0000256" key="6">
    <source>
        <dbReference type="SAM" id="Phobius"/>
    </source>
</evidence>
<evidence type="ECO:0000313" key="7">
    <source>
        <dbReference type="EMBL" id="PRY80463.1"/>
    </source>
</evidence>
<reference evidence="7 8" key="1">
    <citation type="submission" date="2018-03" db="EMBL/GenBank/DDBJ databases">
        <title>Genomic Encyclopedia of Archaeal and Bacterial Type Strains, Phase II (KMG-II): from individual species to whole genera.</title>
        <authorList>
            <person name="Goeker M."/>
        </authorList>
    </citation>
    <scope>NUCLEOTIDE SEQUENCE [LARGE SCALE GENOMIC DNA]</scope>
    <source>
        <strain evidence="7 8">DSM 101533</strain>
    </source>
</reference>
<keyword evidence="8" id="KW-1185">Reference proteome</keyword>
<feature type="transmembrane region" description="Helical" evidence="6">
    <location>
        <begin position="311"/>
        <end position="332"/>
    </location>
</feature>
<evidence type="ECO:0000256" key="5">
    <source>
        <dbReference type="ARBA" id="ARBA00023136"/>
    </source>
</evidence>
<dbReference type="InterPro" id="IPR005495">
    <property type="entry name" value="LptG/LptF_permease"/>
</dbReference>
<accession>A0A2T0W4V3</accession>
<evidence type="ECO:0000256" key="2">
    <source>
        <dbReference type="ARBA" id="ARBA00022475"/>
    </source>
</evidence>
<feature type="transmembrane region" description="Helical" evidence="6">
    <location>
        <begin position="7"/>
        <end position="29"/>
    </location>
</feature>
<keyword evidence="3 6" id="KW-0812">Transmembrane</keyword>
<evidence type="ECO:0000256" key="3">
    <source>
        <dbReference type="ARBA" id="ARBA00022692"/>
    </source>
</evidence>
<dbReference type="GO" id="GO:0043190">
    <property type="term" value="C:ATP-binding cassette (ABC) transporter complex"/>
    <property type="evidence" value="ECO:0007669"/>
    <property type="project" value="InterPro"/>
</dbReference>
<feature type="transmembrane region" description="Helical" evidence="6">
    <location>
        <begin position="338"/>
        <end position="361"/>
    </location>
</feature>
<dbReference type="OrthoDB" id="8477889at2"/>
<name>A0A2T0W4V3_9RHOB</name>
<dbReference type="Pfam" id="PF03739">
    <property type="entry name" value="LptF_LptG"/>
    <property type="match status" value="1"/>
</dbReference>
<comment type="subcellular location">
    <subcellularLocation>
        <location evidence="1">Cell membrane</location>
        <topology evidence="1">Multi-pass membrane protein</topology>
    </subcellularLocation>
</comment>
<dbReference type="RefSeq" id="WP_106354049.1">
    <property type="nucleotide sequence ID" value="NZ_PVTP01000001.1"/>
</dbReference>
<gene>
    <name evidence="7" type="ORF">CLV80_101317</name>
</gene>
<dbReference type="PANTHER" id="PTHR33529">
    <property type="entry name" value="SLR0882 PROTEIN-RELATED"/>
    <property type="match status" value="1"/>
</dbReference>
<organism evidence="7 8">
    <name type="scientific">Yoonia maritima</name>
    <dbReference type="NCBI Taxonomy" id="1435347"/>
    <lineage>
        <taxon>Bacteria</taxon>
        <taxon>Pseudomonadati</taxon>
        <taxon>Pseudomonadota</taxon>
        <taxon>Alphaproteobacteria</taxon>
        <taxon>Rhodobacterales</taxon>
        <taxon>Paracoccaceae</taxon>
        <taxon>Yoonia</taxon>
    </lineage>
</organism>
<evidence type="ECO:0000256" key="1">
    <source>
        <dbReference type="ARBA" id="ARBA00004651"/>
    </source>
</evidence>
<dbReference type="EMBL" id="PVTP01000001">
    <property type="protein sequence ID" value="PRY80463.1"/>
    <property type="molecule type" value="Genomic_DNA"/>
</dbReference>
<dbReference type="PANTHER" id="PTHR33529:SF6">
    <property type="entry name" value="YJGP_YJGQ FAMILY PERMEASE"/>
    <property type="match status" value="1"/>
</dbReference>
<feature type="transmembrane region" description="Helical" evidence="6">
    <location>
        <begin position="49"/>
        <end position="76"/>
    </location>
</feature>
<evidence type="ECO:0000256" key="4">
    <source>
        <dbReference type="ARBA" id="ARBA00022989"/>
    </source>
</evidence>
<proteinExistence type="predicted"/>
<sequence>MAKFDRYLLSQLMVLFGFFSLVLVLIYWINRAVVLFDQLIADGQSASVFLEFTALSLPSVIRLALPLAAFAASVYVTNRMTTESELVVVQATGYSAFRLARPVLYFGIIVAFLMMMLMHFLVPMSAARLAERQSDISQNITARLLTEGQFIEPINGVTFYIRHITPSGELQDIFLSDTRSTEQHVTYTATRAFLVNDTDETQLVMIDGLVQTLQLSGQRLSTTSFDDFAYNIGSLIEKTSKRGRRDSHLSTWELLHPTPEIMVETGRSEAQLKARGHDRFSQSILGTVAALLGFATLLVGGFSRFGVWRQIVAAILLIIVVKAMETAGLNLARSDERFWVATYLPSVAGFAIVWFLLFWATRPYLFKRRPKEKAAS</sequence>
<comment type="caution">
    <text evidence="7">The sequence shown here is derived from an EMBL/GenBank/DDBJ whole genome shotgun (WGS) entry which is preliminary data.</text>
</comment>
<dbReference type="Proteomes" id="UP000238007">
    <property type="component" value="Unassembled WGS sequence"/>
</dbReference>
<keyword evidence="4 6" id="KW-1133">Transmembrane helix</keyword>
<evidence type="ECO:0000313" key="8">
    <source>
        <dbReference type="Proteomes" id="UP000238007"/>
    </source>
</evidence>
<dbReference type="GO" id="GO:0015920">
    <property type="term" value="P:lipopolysaccharide transport"/>
    <property type="evidence" value="ECO:0007669"/>
    <property type="project" value="TreeGrafter"/>
</dbReference>
<protein>
    <submittedName>
        <fullName evidence="7">Lipopolysaccharide export system permease protein</fullName>
    </submittedName>
</protein>
<dbReference type="GO" id="GO:0055085">
    <property type="term" value="P:transmembrane transport"/>
    <property type="evidence" value="ECO:0007669"/>
    <property type="project" value="InterPro"/>
</dbReference>